<protein>
    <submittedName>
        <fullName evidence="1">Uncharacterized protein</fullName>
    </submittedName>
</protein>
<reference evidence="1" key="1">
    <citation type="submission" date="2020-03" db="EMBL/GenBank/DDBJ databases">
        <title>The deep terrestrial virosphere.</title>
        <authorList>
            <person name="Holmfeldt K."/>
            <person name="Nilsson E."/>
            <person name="Simone D."/>
            <person name="Lopez-Fernandez M."/>
            <person name="Wu X."/>
            <person name="de Brujin I."/>
            <person name="Lundin D."/>
            <person name="Andersson A."/>
            <person name="Bertilsson S."/>
            <person name="Dopson M."/>
        </authorList>
    </citation>
    <scope>NUCLEOTIDE SEQUENCE</scope>
    <source>
        <strain evidence="1">MM415B04998</strain>
    </source>
</reference>
<organism evidence="1">
    <name type="scientific">viral metagenome</name>
    <dbReference type="NCBI Taxonomy" id="1070528"/>
    <lineage>
        <taxon>unclassified sequences</taxon>
        <taxon>metagenomes</taxon>
        <taxon>organismal metagenomes</taxon>
    </lineage>
</organism>
<gene>
    <name evidence="1" type="ORF">MM415B04998_0003</name>
</gene>
<name>A0A6M3LL23_9ZZZZ</name>
<accession>A0A6M3LL23</accession>
<dbReference type="EMBL" id="MT143364">
    <property type="protein sequence ID" value="QJA96026.1"/>
    <property type="molecule type" value="Genomic_DNA"/>
</dbReference>
<proteinExistence type="predicted"/>
<evidence type="ECO:0000313" key="1">
    <source>
        <dbReference type="EMBL" id="QJA96026.1"/>
    </source>
</evidence>
<dbReference type="AlphaFoldDB" id="A0A6M3LL23"/>
<sequence length="176" mass="19738">MDFEEKVEFITCSRVNGLPEDCKPEKCATCTFKLPNIDGVASEIARLKVESAPGIREEIWKAACCTENIDNPCLPDKECKECTICRVLEAVQPLIEQARQEGFDKGWNDCIQRVRVGEAMNKMQYCPTCKCLVEAKRETATFNGKPVLTTISCPTCKKVIRQIGKREIGGTAREEK</sequence>